<dbReference type="EMBL" id="LUEZ02000122">
    <property type="protein sequence ID" value="RDB16793.1"/>
    <property type="molecule type" value="Genomic_DNA"/>
</dbReference>
<evidence type="ECO:0008006" key="3">
    <source>
        <dbReference type="Google" id="ProtNLM"/>
    </source>
</evidence>
<evidence type="ECO:0000313" key="2">
    <source>
        <dbReference type="Proteomes" id="UP000076154"/>
    </source>
</evidence>
<reference evidence="1" key="1">
    <citation type="submission" date="2018-04" db="EMBL/GenBank/DDBJ databases">
        <title>Whole genome sequencing of Hypsizygus marmoreus.</title>
        <authorList>
            <person name="Choi I.-G."/>
            <person name="Min B."/>
            <person name="Kim J.-G."/>
            <person name="Kim S."/>
            <person name="Oh Y.-L."/>
            <person name="Kong W.-S."/>
            <person name="Park H."/>
            <person name="Jeong J."/>
            <person name="Song E.-S."/>
        </authorList>
    </citation>
    <scope>NUCLEOTIDE SEQUENCE [LARGE SCALE GENOMIC DNA]</scope>
    <source>
        <strain evidence="1">51987-8</strain>
    </source>
</reference>
<evidence type="ECO:0000313" key="1">
    <source>
        <dbReference type="EMBL" id="RDB16793.1"/>
    </source>
</evidence>
<proteinExistence type="predicted"/>
<sequence length="291" mass="31481">MALPPELTDQIIEHIEPCDKPTLFACALASRSLLAASRSRLLTNVSLRPGTTTDLAALISSPLCTLPTRIQSISIGDPSARFDSTDRECFPHVLAALTNLTTLVVSSYFKEPLPLDAVNPPRLSCLTCIELLGIRFESVGDAVAFVCAFPGLRTLLLLGVSWRTSTILGSLAPDTTPRLPRGLRTLRLMAGCEDFVRWVLDAHCSRDTTAANGLPPIETLTFDGVSNAETSAIYDLIGALEESLKSLSIYFKPNQATPEVTLCSHPGLATIPTLRIMRFSGMSIVRNSRRS</sequence>
<dbReference type="Proteomes" id="UP000076154">
    <property type="component" value="Unassembled WGS sequence"/>
</dbReference>
<organism evidence="1 2">
    <name type="scientific">Hypsizygus marmoreus</name>
    <name type="common">White beech mushroom</name>
    <name type="synonym">Agaricus marmoreus</name>
    <dbReference type="NCBI Taxonomy" id="39966"/>
    <lineage>
        <taxon>Eukaryota</taxon>
        <taxon>Fungi</taxon>
        <taxon>Dikarya</taxon>
        <taxon>Basidiomycota</taxon>
        <taxon>Agaricomycotina</taxon>
        <taxon>Agaricomycetes</taxon>
        <taxon>Agaricomycetidae</taxon>
        <taxon>Agaricales</taxon>
        <taxon>Tricholomatineae</taxon>
        <taxon>Lyophyllaceae</taxon>
        <taxon>Hypsizygus</taxon>
    </lineage>
</organism>
<comment type="caution">
    <text evidence="1">The sequence shown here is derived from an EMBL/GenBank/DDBJ whole genome shotgun (WGS) entry which is preliminary data.</text>
</comment>
<gene>
    <name evidence="1" type="ORF">Hypma_002628</name>
</gene>
<dbReference type="InParanoid" id="A0A369JAP2"/>
<accession>A0A369JAP2</accession>
<dbReference type="AlphaFoldDB" id="A0A369JAP2"/>
<dbReference type="SUPFAM" id="SSF52047">
    <property type="entry name" value="RNI-like"/>
    <property type="match status" value="1"/>
</dbReference>
<dbReference type="OrthoDB" id="2921803at2759"/>
<protein>
    <recommendedName>
        <fullName evidence="3">F-box domain-containing protein</fullName>
    </recommendedName>
</protein>
<name>A0A369JAP2_HYPMA</name>
<keyword evidence="2" id="KW-1185">Reference proteome</keyword>